<keyword evidence="4" id="KW-1185">Reference proteome</keyword>
<feature type="domain" description="C2H2-type" evidence="2">
    <location>
        <begin position="93"/>
        <end position="116"/>
    </location>
</feature>
<feature type="region of interest" description="Disordered" evidence="1">
    <location>
        <begin position="45"/>
        <end position="77"/>
    </location>
</feature>
<proteinExistence type="predicted"/>
<evidence type="ECO:0000256" key="1">
    <source>
        <dbReference type="SAM" id="MobiDB-lite"/>
    </source>
</evidence>
<evidence type="ECO:0000313" key="3">
    <source>
        <dbReference type="EMBL" id="KAK0486212.1"/>
    </source>
</evidence>
<accession>A0AA39PKY3</accession>
<dbReference type="PROSITE" id="PS51257">
    <property type="entry name" value="PROKAR_LIPOPROTEIN"/>
    <property type="match status" value="1"/>
</dbReference>
<organism evidence="3 4">
    <name type="scientific">Armillaria novae-zelandiae</name>
    <dbReference type="NCBI Taxonomy" id="153914"/>
    <lineage>
        <taxon>Eukaryota</taxon>
        <taxon>Fungi</taxon>
        <taxon>Dikarya</taxon>
        <taxon>Basidiomycota</taxon>
        <taxon>Agaricomycotina</taxon>
        <taxon>Agaricomycetes</taxon>
        <taxon>Agaricomycetidae</taxon>
        <taxon>Agaricales</taxon>
        <taxon>Marasmiineae</taxon>
        <taxon>Physalacriaceae</taxon>
        <taxon>Armillaria</taxon>
    </lineage>
</organism>
<evidence type="ECO:0000259" key="2">
    <source>
        <dbReference type="PROSITE" id="PS00028"/>
    </source>
</evidence>
<dbReference type="EMBL" id="JAUEPR010000004">
    <property type="protein sequence ID" value="KAK0486212.1"/>
    <property type="molecule type" value="Genomic_DNA"/>
</dbReference>
<evidence type="ECO:0000313" key="4">
    <source>
        <dbReference type="Proteomes" id="UP001175227"/>
    </source>
</evidence>
<comment type="caution">
    <text evidence="3">The sequence shown here is derived from an EMBL/GenBank/DDBJ whole genome shotgun (WGS) entry which is preliminary data.</text>
</comment>
<dbReference type="PROSITE" id="PS00028">
    <property type="entry name" value="ZINC_FINGER_C2H2_1"/>
    <property type="match status" value="1"/>
</dbReference>
<feature type="compositionally biased region" description="Basic and acidic residues" evidence="1">
    <location>
        <begin position="56"/>
        <end position="77"/>
    </location>
</feature>
<reference evidence="3" key="1">
    <citation type="submission" date="2023-06" db="EMBL/GenBank/DDBJ databases">
        <authorList>
            <consortium name="Lawrence Berkeley National Laboratory"/>
            <person name="Ahrendt S."/>
            <person name="Sahu N."/>
            <person name="Indic B."/>
            <person name="Wong-Bajracharya J."/>
            <person name="Merenyi Z."/>
            <person name="Ke H.-M."/>
            <person name="Monk M."/>
            <person name="Kocsube S."/>
            <person name="Drula E."/>
            <person name="Lipzen A."/>
            <person name="Balint B."/>
            <person name="Henrissat B."/>
            <person name="Andreopoulos B."/>
            <person name="Martin F.M."/>
            <person name="Harder C.B."/>
            <person name="Rigling D."/>
            <person name="Ford K.L."/>
            <person name="Foster G.D."/>
            <person name="Pangilinan J."/>
            <person name="Papanicolaou A."/>
            <person name="Barry K."/>
            <person name="LaButti K."/>
            <person name="Viragh M."/>
            <person name="Koriabine M."/>
            <person name="Yan M."/>
            <person name="Riley R."/>
            <person name="Champramary S."/>
            <person name="Plett K.L."/>
            <person name="Tsai I.J."/>
            <person name="Slot J."/>
            <person name="Sipos G."/>
            <person name="Plett J."/>
            <person name="Nagy L.G."/>
            <person name="Grigoriev I.V."/>
        </authorList>
    </citation>
    <scope>NUCLEOTIDE SEQUENCE</scope>
    <source>
        <strain evidence="3">ICMP 16352</strain>
    </source>
</reference>
<dbReference type="InterPro" id="IPR013087">
    <property type="entry name" value="Znf_C2H2_type"/>
</dbReference>
<dbReference type="AlphaFoldDB" id="A0AA39PKY3"/>
<gene>
    <name evidence="3" type="ORF">IW261DRAFT_785703</name>
</gene>
<name>A0AA39PKY3_9AGAR</name>
<sequence length="119" mass="13377">MTRKATVESATYLTCAIALSCLQVAACLSVRAVKKISILSFLSSIPPNQNYHRMHKQDAPKSGRKDRVHESGDPGDRLRLTGWASVPDWFYECPRKRCQKRVSHISQSIMHRISQHSGG</sequence>
<protein>
    <recommendedName>
        <fullName evidence="2">C2H2-type domain-containing protein</fullName>
    </recommendedName>
</protein>
<dbReference type="Proteomes" id="UP001175227">
    <property type="component" value="Unassembled WGS sequence"/>
</dbReference>